<accession>A0ABS1IZ58</accession>
<name>A0ABS1IZ58_9FIRM</name>
<dbReference type="SUPFAM" id="SSF51182">
    <property type="entry name" value="RmlC-like cupins"/>
    <property type="match status" value="1"/>
</dbReference>
<dbReference type="EMBL" id="JAEPRJ010000001">
    <property type="protein sequence ID" value="MBK5896618.1"/>
    <property type="molecule type" value="Genomic_DNA"/>
</dbReference>
<reference evidence="1 2" key="1">
    <citation type="submission" date="2021-01" db="EMBL/GenBank/DDBJ databases">
        <title>Isolation and description of Catonella massiliensis sp. nov., a novel Catonella species, isolated from a stable periodontitis subject.</title>
        <authorList>
            <person name="Antezack A."/>
            <person name="Boxberger M."/>
            <person name="La Scola B."/>
            <person name="Monnet-Corti V."/>
        </authorList>
    </citation>
    <scope>NUCLEOTIDE SEQUENCE [LARGE SCALE GENOMIC DNA]</scope>
    <source>
        <strain evidence="1 2">Marseille-Q4567</strain>
    </source>
</reference>
<dbReference type="Proteomes" id="UP000604730">
    <property type="component" value="Unassembled WGS sequence"/>
</dbReference>
<keyword evidence="2" id="KW-1185">Reference proteome</keyword>
<comment type="caution">
    <text evidence="1">The sequence shown here is derived from an EMBL/GenBank/DDBJ whole genome shotgun (WGS) entry which is preliminary data.</text>
</comment>
<evidence type="ECO:0008006" key="3">
    <source>
        <dbReference type="Google" id="ProtNLM"/>
    </source>
</evidence>
<dbReference type="Gene3D" id="2.60.120.10">
    <property type="entry name" value="Jelly Rolls"/>
    <property type="match status" value="1"/>
</dbReference>
<proteinExistence type="predicted"/>
<dbReference type="RefSeq" id="WP_208428179.1">
    <property type="nucleotide sequence ID" value="NZ_JAEPRJ010000001.1"/>
</dbReference>
<sequence>MKEIIKDGKVVARHILESDIKEGLNFYSNDDEFIQVGAWNYDNGKRLLGHIHNEVDRNVNRTCEVLYVIKGSLEARIYDLSENLLETFVVGQGEILVLLECGHGYTILSDDTKVIEIKNGPYLGADVDRRRIEN</sequence>
<organism evidence="1 2">
    <name type="scientific">Catonella massiliensis</name>
    <dbReference type="NCBI Taxonomy" id="2799636"/>
    <lineage>
        <taxon>Bacteria</taxon>
        <taxon>Bacillati</taxon>
        <taxon>Bacillota</taxon>
        <taxon>Clostridia</taxon>
        <taxon>Lachnospirales</taxon>
        <taxon>Lachnospiraceae</taxon>
        <taxon>Catonella</taxon>
    </lineage>
</organism>
<evidence type="ECO:0000313" key="2">
    <source>
        <dbReference type="Proteomes" id="UP000604730"/>
    </source>
</evidence>
<dbReference type="InterPro" id="IPR014710">
    <property type="entry name" value="RmlC-like_jellyroll"/>
</dbReference>
<evidence type="ECO:0000313" key="1">
    <source>
        <dbReference type="EMBL" id="MBK5896618.1"/>
    </source>
</evidence>
<gene>
    <name evidence="1" type="ORF">JJN12_02300</name>
</gene>
<dbReference type="InterPro" id="IPR011051">
    <property type="entry name" value="RmlC_Cupin_sf"/>
</dbReference>
<protein>
    <recommendedName>
        <fullName evidence="3">Sugar 3,4-ketoisomerase QdtA cupin domain-containing protein</fullName>
    </recommendedName>
</protein>